<dbReference type="InterPro" id="IPR007038">
    <property type="entry name" value="HupE_UreJ"/>
</dbReference>
<feature type="transmembrane region" description="Helical" evidence="1">
    <location>
        <begin position="59"/>
        <end position="79"/>
    </location>
</feature>
<organism evidence="2">
    <name type="scientific">Synechococcus sp. SB0676_bin_10</name>
    <dbReference type="NCBI Taxonomy" id="2604869"/>
    <lineage>
        <taxon>Bacteria</taxon>
        <taxon>Bacillati</taxon>
        <taxon>Cyanobacteriota</taxon>
        <taxon>Cyanophyceae</taxon>
        <taxon>Synechococcales</taxon>
        <taxon>Synechococcaceae</taxon>
        <taxon>Synechococcus</taxon>
    </lineage>
</organism>
<keyword evidence="1" id="KW-1133">Transmembrane helix</keyword>
<dbReference type="EMBL" id="VYDO01000198">
    <property type="protein sequence ID" value="MYG38553.1"/>
    <property type="molecule type" value="Genomic_DNA"/>
</dbReference>
<feature type="transmembrane region" description="Helical" evidence="1">
    <location>
        <begin position="86"/>
        <end position="106"/>
    </location>
</feature>
<proteinExistence type="predicted"/>
<gene>
    <name evidence="2" type="ORF">F4162_06160</name>
</gene>
<keyword evidence="1" id="KW-0472">Membrane</keyword>
<sequence length="220" mass="22946">MTVFSPSRSLTVLRGRPVAPLMMGGIAALTAATPGWTHHPFEGVQPQDLNLLQGLVSGLGHPLLGVDHLVFLLAIVVMTALTTRRWVLPLLASGLAGSGLAVLLGATPEPNLGLALELVVSLSLAAAGLVHAGWLPAWLLLPLMGVHGFLLGEPMIGAEPTPLAAYGLGLLLSQGALLLLVTALLIQSRPILALLQRLRMATTTLLVALGVFWTVETLWG</sequence>
<dbReference type="Pfam" id="PF04955">
    <property type="entry name" value="HupE_UreJ"/>
    <property type="match status" value="1"/>
</dbReference>
<evidence type="ECO:0000256" key="1">
    <source>
        <dbReference type="SAM" id="Phobius"/>
    </source>
</evidence>
<feature type="transmembrane region" description="Helical" evidence="1">
    <location>
        <begin position="163"/>
        <end position="186"/>
    </location>
</feature>
<keyword evidence="1" id="KW-0812">Transmembrane</keyword>
<comment type="caution">
    <text evidence="2">The sequence shown here is derived from an EMBL/GenBank/DDBJ whole genome shotgun (WGS) entry which is preliminary data.</text>
</comment>
<accession>A0A6B1FC60</accession>
<feature type="transmembrane region" description="Helical" evidence="1">
    <location>
        <begin position="21"/>
        <end position="39"/>
    </location>
</feature>
<feature type="transmembrane region" description="Helical" evidence="1">
    <location>
        <begin position="198"/>
        <end position="215"/>
    </location>
</feature>
<feature type="transmembrane region" description="Helical" evidence="1">
    <location>
        <begin position="137"/>
        <end position="157"/>
    </location>
</feature>
<name>A0A6B1FC60_9SYNE</name>
<evidence type="ECO:0000313" key="2">
    <source>
        <dbReference type="EMBL" id="MYG38553.1"/>
    </source>
</evidence>
<dbReference type="AlphaFoldDB" id="A0A6B1FC60"/>
<reference evidence="2" key="1">
    <citation type="submission" date="2019-09" db="EMBL/GenBank/DDBJ databases">
        <title>Characterisation of the sponge microbiome using genome-centric metagenomics.</title>
        <authorList>
            <person name="Engelberts J.P."/>
            <person name="Robbins S.J."/>
            <person name="De Goeij J.M."/>
            <person name="Aranda M."/>
            <person name="Bell S.C."/>
            <person name="Webster N.S."/>
        </authorList>
    </citation>
    <scope>NUCLEOTIDE SEQUENCE</scope>
    <source>
        <strain evidence="2">SB0676_bin_10</strain>
    </source>
</reference>
<protein>
    <submittedName>
        <fullName evidence="2">Hydantoin utilization protein</fullName>
    </submittedName>
</protein>